<reference evidence="1 2" key="1">
    <citation type="journal article" date="2013" name="Lancet">
        <title>First case of E anophelis outbreak in an intensive-care unit.</title>
        <authorList>
            <person name="Teo J."/>
            <person name="Tan S.Y."/>
            <person name="Tay M."/>
            <person name="Ding Y."/>
            <person name="Kjelleberg S."/>
            <person name="Givskov M."/>
            <person name="Lin R.T."/>
            <person name="Yang L."/>
        </authorList>
    </citation>
    <scope>NUCLEOTIDE SEQUENCE [LARGE SCALE GENOMIC DNA]</scope>
    <source>
        <strain evidence="1 2">NUHP1</strain>
    </source>
</reference>
<dbReference type="STRING" id="1338011.BD94_1144"/>
<dbReference type="SUPFAM" id="SSF56784">
    <property type="entry name" value="HAD-like"/>
    <property type="match status" value="1"/>
</dbReference>
<proteinExistence type="predicted"/>
<dbReference type="eggNOG" id="ENOG502ZC9Q">
    <property type="taxonomic scope" value="Bacteria"/>
</dbReference>
<gene>
    <name evidence="1" type="ORF">BD94_1144</name>
</gene>
<evidence type="ECO:0000313" key="1">
    <source>
        <dbReference type="EMBL" id="AIL44919.1"/>
    </source>
</evidence>
<evidence type="ECO:0008006" key="3">
    <source>
        <dbReference type="Google" id="ProtNLM"/>
    </source>
</evidence>
<sequence>MKLFLDIDGVMVHANPHKQVEMEDDGFYKFNHKAVDVLNSVDHHNIELVLSTSHRFRFNLRQWKHIFNKRGIRFDKISIIKEGLNHKHSRRFEIEKWITDHHINSNDVIIIDDDKSLNALPESLKKRLILTNPYTGLTDSKELKRILSER</sequence>
<dbReference type="KEGG" id="eao:BD94_1144"/>
<organism evidence="1 2">
    <name type="scientific">Elizabethkingia anophelis NUHP1</name>
    <dbReference type="NCBI Taxonomy" id="1338011"/>
    <lineage>
        <taxon>Bacteria</taxon>
        <taxon>Pseudomonadati</taxon>
        <taxon>Bacteroidota</taxon>
        <taxon>Flavobacteriia</taxon>
        <taxon>Flavobacteriales</taxon>
        <taxon>Weeksellaceae</taxon>
        <taxon>Elizabethkingia</taxon>
    </lineage>
</organism>
<name>A0A077EFH5_9FLAO</name>
<dbReference type="Proteomes" id="UP000028933">
    <property type="component" value="Chromosome"/>
</dbReference>
<dbReference type="Pfam" id="PF18143">
    <property type="entry name" value="HAD_SAK_2"/>
    <property type="match status" value="1"/>
</dbReference>
<dbReference type="EMBL" id="CP007547">
    <property type="protein sequence ID" value="AIL44919.1"/>
    <property type="molecule type" value="Genomic_DNA"/>
</dbReference>
<accession>A0A077EFH5</accession>
<dbReference type="AlphaFoldDB" id="A0A077EFH5"/>
<evidence type="ECO:0000313" key="2">
    <source>
        <dbReference type="Proteomes" id="UP000028933"/>
    </source>
</evidence>
<dbReference type="RefSeq" id="WP_024565192.1">
    <property type="nucleotide sequence ID" value="NZ_CP007547.1"/>
</dbReference>
<dbReference type="HOGENOM" id="CLU_129016_1_0_10"/>
<dbReference type="InterPro" id="IPR036412">
    <property type="entry name" value="HAD-like_sf"/>
</dbReference>
<protein>
    <recommendedName>
        <fullName evidence="3">FCP1 homology domain-containing protein</fullName>
    </recommendedName>
</protein>